<feature type="domain" description="BRCT" evidence="3">
    <location>
        <begin position="452"/>
        <end position="543"/>
    </location>
</feature>
<evidence type="ECO:0000313" key="4">
    <source>
        <dbReference type="EMBL" id="GAM41581.1"/>
    </source>
</evidence>
<dbReference type="Pfam" id="PF20684">
    <property type="entry name" value="Fung_rhodopsin"/>
    <property type="match status" value="1"/>
</dbReference>
<feature type="transmembrane region" description="Helical" evidence="2">
    <location>
        <begin position="167"/>
        <end position="187"/>
    </location>
</feature>
<keyword evidence="2" id="KW-0812">Transmembrane</keyword>
<feature type="domain" description="BRCT" evidence="3">
    <location>
        <begin position="971"/>
        <end position="1056"/>
    </location>
</feature>
<evidence type="ECO:0000313" key="5">
    <source>
        <dbReference type="Proteomes" id="UP000053095"/>
    </source>
</evidence>
<sequence>MTITYALNTPLSRNPCIAVTVMGAISTITTILRFYALRLRGVKPGAPEWLIVAALVIVYTDIAIEFIRIPVTVVGGAGRKTGEVDPSSTILPLEALYGVVLGLIKTSIMLFYFRIFGSKRSFRVSVYITMAIVWAWSVSVILETFLLCRPLAYNWDTTIPGTCGNRNATYVVAGTLNLITDLLVMALPAPHIWKLQLNVAKKVALSSVFCLGLFTSIVSIIRLVALMAIDFTDITYSVQMGVMWTVIEPELAIICANMPFLKAVLSKIAPGLFSTARTKYGASGPQSFERLQDPQYKNTHVLRRLDQGTMNTHLSTTRGTGERGGSEESIPDNFSDEQRLHTSRLGDEKGTMTERAPLLSDCKICVACSNALQEDAVMQLDILITEHGGEAVVHEEPAPFPPVEQFTHIISMTADFPAYQSACDALIPVVKPQWLQSSIAKGKLANPRQFSPDPRMFFSDVVVTCGDIPEGDKDAIIGGVMAMGGLYSPRVTSQVTHLVDLSIESDKAKLIISKSLGAKIVLPHWFDDCLKLGRRIDERPYTLPNAEILNAGPDMPIRTFGSRDVVGASTPEPTALPTPSRSPNKRNLSVLEGKHVMFSSDLGVGKHLLESIEDLVKQGNGAVTHDLRKADMFICRYREGFEYRTASRWNKDVGNLSWLFYLITHNTWTSPLRRLLHYPIDREGVDGFKKLRISLSNYAGEARAYLENLIQAAGAECTKTLKQDNTHLITAHGNSEKCAAAKEWGLQVVNHLWLEESYAKWKMLPVSDPRYTHFPKRTNLGEIVGQTKLDKAVLERRFFPADNKADESRVMQQKDQNIAANAEVTKTASPQGRAKSVAKSSPAPSKTTATTTPHTNKSSRKTSNLADAKTPIISRFLADKENVTPSTTSSRKSKEAAAARIHDIAPDIALYEKEKKRVGGVVYGGRRKTDPDLIVPAKNKKRRSAEPDEEDDIEEEKDAKRQKNAKPPVAMQLMITGFQRWVGNMKKEDADKRQLRNLGIAITQDAKKCTHLAAPSILRTPKFVNALAYAPVVVHIDYVTECLAKDELLDPEEFALVDRITEKKVGFNLKKTLERAAVNKNKLLRDYRICCVESIRGGFDAFKSIVEANGGECTLFRGRVSMNDRRREAGSDSDAEEADHPMKDDVFLISGDEPEHVKVWPRFRQLVLEAGRTPRIVNVNWLLDIAMSQKIGWKDEYEYTDRTA</sequence>
<dbReference type="InterPro" id="IPR001357">
    <property type="entry name" value="BRCT_dom"/>
</dbReference>
<organism evidence="4 5">
    <name type="scientific">Talaromyces pinophilus</name>
    <name type="common">Penicillium pinophilum</name>
    <dbReference type="NCBI Taxonomy" id="128442"/>
    <lineage>
        <taxon>Eukaryota</taxon>
        <taxon>Fungi</taxon>
        <taxon>Dikarya</taxon>
        <taxon>Ascomycota</taxon>
        <taxon>Pezizomycotina</taxon>
        <taxon>Eurotiomycetes</taxon>
        <taxon>Eurotiomycetidae</taxon>
        <taxon>Eurotiales</taxon>
        <taxon>Trichocomaceae</taxon>
        <taxon>Talaromyces</taxon>
        <taxon>Talaromyces sect. Talaromyces</taxon>
    </lineage>
</organism>
<feature type="transmembrane region" description="Helical" evidence="2">
    <location>
        <begin position="208"/>
        <end position="229"/>
    </location>
</feature>
<dbReference type="SMART" id="SM00292">
    <property type="entry name" value="BRCT"/>
    <property type="match status" value="6"/>
</dbReference>
<feature type="transmembrane region" description="Helical" evidence="2">
    <location>
        <begin position="17"/>
        <end position="37"/>
    </location>
</feature>
<dbReference type="GO" id="GO:1990683">
    <property type="term" value="P:DNA double-strand break attachment to nuclear envelope"/>
    <property type="evidence" value="ECO:0007669"/>
    <property type="project" value="TreeGrafter"/>
</dbReference>
<dbReference type="Pfam" id="PF16770">
    <property type="entry name" value="RTT107_BRCT_5"/>
    <property type="match status" value="1"/>
</dbReference>
<name>A0A6V8HID7_TALPI</name>
<feature type="transmembrane region" description="Helical" evidence="2">
    <location>
        <begin position="89"/>
        <end position="112"/>
    </location>
</feature>
<comment type="caution">
    <text evidence="4">The sequence shown here is derived from an EMBL/GenBank/DDBJ whole genome shotgun (WGS) entry which is preliminary data.</text>
</comment>
<accession>A0A6V8HID7</accession>
<dbReference type="Proteomes" id="UP000053095">
    <property type="component" value="Unassembled WGS sequence"/>
</dbReference>
<feature type="compositionally biased region" description="Low complexity" evidence="1">
    <location>
        <begin position="834"/>
        <end position="856"/>
    </location>
</feature>
<dbReference type="CDD" id="cd17743">
    <property type="entry name" value="BRCT_BRC1_like_rpt5"/>
    <property type="match status" value="1"/>
</dbReference>
<dbReference type="GO" id="GO:0005634">
    <property type="term" value="C:nucleus"/>
    <property type="evidence" value="ECO:0007669"/>
    <property type="project" value="TreeGrafter"/>
</dbReference>
<feature type="transmembrane region" description="Helical" evidence="2">
    <location>
        <begin position="49"/>
        <end position="69"/>
    </location>
</feature>
<keyword evidence="5" id="KW-1185">Reference proteome</keyword>
<dbReference type="InterPro" id="IPR053036">
    <property type="entry name" value="CellCycle_DNARepair_Reg"/>
</dbReference>
<evidence type="ECO:0000256" key="2">
    <source>
        <dbReference type="SAM" id="Phobius"/>
    </source>
</evidence>
<protein>
    <recommendedName>
        <fullName evidence="3">BRCT domain-containing protein</fullName>
    </recommendedName>
</protein>
<gene>
    <name evidence="4" type="ORF">TCE0_042f14804</name>
</gene>
<dbReference type="SUPFAM" id="SSF52113">
    <property type="entry name" value="BRCT domain"/>
    <property type="match status" value="5"/>
</dbReference>
<feature type="transmembrane region" description="Helical" evidence="2">
    <location>
        <begin position="124"/>
        <end position="147"/>
    </location>
</feature>
<dbReference type="Gene3D" id="3.40.50.10190">
    <property type="entry name" value="BRCT domain"/>
    <property type="match status" value="5"/>
</dbReference>
<dbReference type="GO" id="GO:0006302">
    <property type="term" value="P:double-strand break repair"/>
    <property type="evidence" value="ECO:0007669"/>
    <property type="project" value="TreeGrafter"/>
</dbReference>
<evidence type="ECO:0000259" key="3">
    <source>
        <dbReference type="PROSITE" id="PS50172"/>
    </source>
</evidence>
<dbReference type="Pfam" id="PF12738">
    <property type="entry name" value="PTCB-BRCT"/>
    <property type="match status" value="1"/>
</dbReference>
<dbReference type="PANTHER" id="PTHR47667:SF1">
    <property type="entry name" value="REGULATOR OF TY1 TRANSPOSITION PROTEIN 107"/>
    <property type="match status" value="1"/>
</dbReference>
<dbReference type="GO" id="GO:0035361">
    <property type="term" value="C:Cul8-RING ubiquitin ligase complex"/>
    <property type="evidence" value="ECO:0007669"/>
    <property type="project" value="TreeGrafter"/>
</dbReference>
<dbReference type="PANTHER" id="PTHR47667">
    <property type="entry name" value="REGULATOR OF TY1 TRANSPOSITION PROTEIN 107"/>
    <property type="match status" value="1"/>
</dbReference>
<dbReference type="AlphaFoldDB" id="A0A6V8HID7"/>
<dbReference type="FunFam" id="3.40.50.10190:FF:000048">
    <property type="entry name" value="DNA repair protein Rtt107"/>
    <property type="match status" value="1"/>
</dbReference>
<dbReference type="EMBL" id="DF933838">
    <property type="protein sequence ID" value="GAM41581.1"/>
    <property type="molecule type" value="Genomic_DNA"/>
</dbReference>
<evidence type="ECO:0000256" key="1">
    <source>
        <dbReference type="SAM" id="MobiDB-lite"/>
    </source>
</evidence>
<dbReference type="PROSITE" id="PS50172">
    <property type="entry name" value="BRCT"/>
    <property type="match status" value="4"/>
</dbReference>
<keyword evidence="2" id="KW-1133">Transmembrane helix</keyword>
<feature type="compositionally biased region" description="Acidic residues" evidence="1">
    <location>
        <begin position="947"/>
        <end position="956"/>
    </location>
</feature>
<proteinExistence type="predicted"/>
<dbReference type="CDD" id="cd18437">
    <property type="entry name" value="BRCT_BRC1_like_rpt3"/>
    <property type="match status" value="1"/>
</dbReference>
<feature type="region of interest" description="Disordered" evidence="1">
    <location>
        <begin position="311"/>
        <end position="334"/>
    </location>
</feature>
<dbReference type="CDD" id="cd18436">
    <property type="entry name" value="BRCT_BRC1_like_rpt2"/>
    <property type="match status" value="1"/>
</dbReference>
<dbReference type="Pfam" id="PF00533">
    <property type="entry name" value="BRCT"/>
    <property type="match status" value="1"/>
</dbReference>
<feature type="region of interest" description="Disordered" evidence="1">
    <location>
        <begin position="822"/>
        <end position="898"/>
    </location>
</feature>
<dbReference type="InterPro" id="IPR036420">
    <property type="entry name" value="BRCT_dom_sf"/>
</dbReference>
<dbReference type="FunFam" id="3.40.50.10190:FF:000066">
    <property type="entry name" value="BRCT domain protein (Eurofung)"/>
    <property type="match status" value="1"/>
</dbReference>
<feature type="domain" description="BRCT" evidence="3">
    <location>
        <begin position="354"/>
        <end position="452"/>
    </location>
</feature>
<keyword evidence="2" id="KW-0472">Membrane</keyword>
<feature type="domain" description="BRCT" evidence="3">
    <location>
        <begin position="683"/>
        <end position="771"/>
    </location>
</feature>
<feature type="region of interest" description="Disordered" evidence="1">
    <location>
        <begin position="926"/>
        <end position="966"/>
    </location>
</feature>
<reference evidence="5" key="1">
    <citation type="journal article" date="2015" name="Genome Announc.">
        <title>Draft genome sequence of Talaromyces cellulolyticus strain Y-94, a source of lignocellulosic biomass-degrading enzymes.</title>
        <authorList>
            <person name="Fujii T."/>
            <person name="Koike H."/>
            <person name="Sawayama S."/>
            <person name="Yano S."/>
            <person name="Inoue H."/>
        </authorList>
    </citation>
    <scope>NUCLEOTIDE SEQUENCE [LARGE SCALE GENOMIC DNA]</scope>
    <source>
        <strain evidence="5">Y-94</strain>
    </source>
</reference>
<dbReference type="InterPro" id="IPR049326">
    <property type="entry name" value="Rhodopsin_dom_fungi"/>
</dbReference>